<evidence type="ECO:0000313" key="1">
    <source>
        <dbReference type="EMBL" id="MBC3846380.1"/>
    </source>
</evidence>
<organism evidence="1 2">
    <name type="scientific">Winogradskyella echinorum</name>
    <dbReference type="NCBI Taxonomy" id="538189"/>
    <lineage>
        <taxon>Bacteria</taxon>
        <taxon>Pseudomonadati</taxon>
        <taxon>Bacteroidota</taxon>
        <taxon>Flavobacteriia</taxon>
        <taxon>Flavobacteriales</taxon>
        <taxon>Flavobacteriaceae</taxon>
        <taxon>Winogradskyella</taxon>
    </lineage>
</organism>
<gene>
    <name evidence="1" type="ORF">H6H04_08315</name>
</gene>
<evidence type="ECO:0000313" key="2">
    <source>
        <dbReference type="Proteomes" id="UP000607435"/>
    </source>
</evidence>
<sequence>MLKMKQRFLGYLNTPFISGSNNIYGLKPYLFKNRKNYTFTNTLFNNQRLGKLVEQFVYFQLQQDDNVEILDTNVQIKDNKQTVGELDALLLSEGKPIHLEVIYKFYLYDTIHNYEEPLAYWIGPNRKDTLLYKLDKLKDKQFPLLYNELTQSYLQKHKLCLKTISQQLFFKAQLFMPYDLQDLDITPLNKDCIAGTYVSIHNISILKDFKFYVPKKLDWLIEPNNDVDWLDFYVAKSIIKNQIDENKSPLVWLKISTTEIKKCFITFW</sequence>
<dbReference type="Proteomes" id="UP000607435">
    <property type="component" value="Unassembled WGS sequence"/>
</dbReference>
<keyword evidence="2" id="KW-1185">Reference proteome</keyword>
<dbReference type="InterPro" id="IPR015003">
    <property type="entry name" value="DUF1853"/>
</dbReference>
<accession>A0ABR6Y293</accession>
<reference evidence="1 2" key="1">
    <citation type="submission" date="2020-08" db="EMBL/GenBank/DDBJ databases">
        <title>Winogradskyella ouciana sp. nov., isolated from the hadal seawater of the Mariana Trench.</title>
        <authorList>
            <person name="He X."/>
        </authorList>
    </citation>
    <scope>NUCLEOTIDE SEQUENCE [LARGE SCALE GENOMIC DNA]</scope>
    <source>
        <strain evidence="1 2">KCTC 22026</strain>
    </source>
</reference>
<name>A0ABR6Y293_9FLAO</name>
<proteinExistence type="predicted"/>
<dbReference type="EMBL" id="JACOME010000002">
    <property type="protein sequence ID" value="MBC3846380.1"/>
    <property type="molecule type" value="Genomic_DNA"/>
</dbReference>
<protein>
    <submittedName>
        <fullName evidence="1">DUF1853 family protein</fullName>
    </submittedName>
</protein>
<dbReference type="Pfam" id="PF08907">
    <property type="entry name" value="DUF1853"/>
    <property type="match status" value="1"/>
</dbReference>
<comment type="caution">
    <text evidence="1">The sequence shown here is derived from an EMBL/GenBank/DDBJ whole genome shotgun (WGS) entry which is preliminary data.</text>
</comment>